<keyword evidence="3" id="KW-0378">Hydrolase</keyword>
<evidence type="ECO:0000256" key="1">
    <source>
        <dbReference type="ARBA" id="ARBA00005234"/>
    </source>
</evidence>
<dbReference type="OrthoDB" id="1108887at2759"/>
<dbReference type="PANTHER" id="PTHR48449:SF2">
    <property type="entry name" value="UBIQUITIN-LIKE PROTEASE FAMILY PROFILE DOMAIN-CONTAINING PROTEIN"/>
    <property type="match status" value="1"/>
</dbReference>
<organism evidence="6 7">
    <name type="scientific">Arabis alpina</name>
    <name type="common">Alpine rock-cress</name>
    <dbReference type="NCBI Taxonomy" id="50452"/>
    <lineage>
        <taxon>Eukaryota</taxon>
        <taxon>Viridiplantae</taxon>
        <taxon>Streptophyta</taxon>
        <taxon>Embryophyta</taxon>
        <taxon>Tracheophyta</taxon>
        <taxon>Spermatophyta</taxon>
        <taxon>Magnoliopsida</taxon>
        <taxon>eudicotyledons</taxon>
        <taxon>Gunneridae</taxon>
        <taxon>Pentapetalae</taxon>
        <taxon>rosids</taxon>
        <taxon>malvids</taxon>
        <taxon>Brassicales</taxon>
        <taxon>Brassicaceae</taxon>
        <taxon>Arabideae</taxon>
        <taxon>Arabis</taxon>
    </lineage>
</organism>
<reference evidence="7" key="1">
    <citation type="journal article" date="2015" name="Nat. Plants">
        <title>Genome expansion of Arabis alpina linked with retrotransposition and reduced symmetric DNA methylation.</title>
        <authorList>
            <person name="Willing E.M."/>
            <person name="Rawat V."/>
            <person name="Mandakova T."/>
            <person name="Maumus F."/>
            <person name="James G.V."/>
            <person name="Nordstroem K.J."/>
            <person name="Becker C."/>
            <person name="Warthmann N."/>
            <person name="Chica C."/>
            <person name="Szarzynska B."/>
            <person name="Zytnicki M."/>
            <person name="Albani M.C."/>
            <person name="Kiefer C."/>
            <person name="Bergonzi S."/>
            <person name="Castaings L."/>
            <person name="Mateos J.L."/>
            <person name="Berns M.C."/>
            <person name="Bujdoso N."/>
            <person name="Piofczyk T."/>
            <person name="de Lorenzo L."/>
            <person name="Barrero-Sicilia C."/>
            <person name="Mateos I."/>
            <person name="Piednoel M."/>
            <person name="Hagmann J."/>
            <person name="Chen-Min-Tao R."/>
            <person name="Iglesias-Fernandez R."/>
            <person name="Schuster S.C."/>
            <person name="Alonso-Blanco C."/>
            <person name="Roudier F."/>
            <person name="Carbonero P."/>
            <person name="Paz-Ares J."/>
            <person name="Davis S.J."/>
            <person name="Pecinka A."/>
            <person name="Quesneville H."/>
            <person name="Colot V."/>
            <person name="Lysak M.A."/>
            <person name="Weigel D."/>
            <person name="Coupland G."/>
            <person name="Schneeberger K."/>
        </authorList>
    </citation>
    <scope>NUCLEOTIDE SEQUENCE [LARGE SCALE GENOMIC DNA]</scope>
    <source>
        <strain evidence="7">cv. Pajares</strain>
    </source>
</reference>
<name>A0A087FY46_ARAAL</name>
<protein>
    <recommendedName>
        <fullName evidence="5">Ubiquitin-like protease family profile domain-containing protein</fullName>
    </recommendedName>
</protein>
<dbReference type="GO" id="GO:0008234">
    <property type="term" value="F:cysteine-type peptidase activity"/>
    <property type="evidence" value="ECO:0007669"/>
    <property type="project" value="InterPro"/>
</dbReference>
<dbReference type="InterPro" id="IPR003653">
    <property type="entry name" value="Peptidase_C48_C"/>
</dbReference>
<dbReference type="GO" id="GO:0006508">
    <property type="term" value="P:proteolysis"/>
    <property type="evidence" value="ECO:0007669"/>
    <property type="project" value="UniProtKB-KW"/>
</dbReference>
<dbReference type="Proteomes" id="UP000029120">
    <property type="component" value="Unassembled WGS sequence"/>
</dbReference>
<proteinExistence type="inferred from homology"/>
<evidence type="ECO:0000259" key="5">
    <source>
        <dbReference type="Pfam" id="PF02902"/>
    </source>
</evidence>
<keyword evidence="2" id="KW-0645">Protease</keyword>
<dbReference type="Gramene" id="KFK22548">
    <property type="protein sequence ID" value="KFK22548"/>
    <property type="gene ID" value="AALP_AAs68488U000900"/>
</dbReference>
<keyword evidence="7" id="KW-1185">Reference proteome</keyword>
<evidence type="ECO:0000313" key="6">
    <source>
        <dbReference type="EMBL" id="KFK22548.1"/>
    </source>
</evidence>
<dbReference type="AlphaFoldDB" id="A0A087FY46"/>
<evidence type="ECO:0000256" key="3">
    <source>
        <dbReference type="ARBA" id="ARBA00022801"/>
    </source>
</evidence>
<dbReference type="SUPFAM" id="SSF54001">
    <property type="entry name" value="Cysteine proteinases"/>
    <property type="match status" value="1"/>
</dbReference>
<dbReference type="Pfam" id="PF02902">
    <property type="entry name" value="Peptidase_C48"/>
    <property type="match status" value="1"/>
</dbReference>
<feature type="region of interest" description="Disordered" evidence="4">
    <location>
        <begin position="118"/>
        <end position="154"/>
    </location>
</feature>
<accession>A0A087FY46</accession>
<dbReference type="PANTHER" id="PTHR48449">
    <property type="entry name" value="DUF1985 DOMAIN-CONTAINING PROTEIN"/>
    <property type="match status" value="1"/>
</dbReference>
<evidence type="ECO:0000256" key="4">
    <source>
        <dbReference type="SAM" id="MobiDB-lite"/>
    </source>
</evidence>
<feature type="compositionally biased region" description="Basic and acidic residues" evidence="4">
    <location>
        <begin position="145"/>
        <end position="154"/>
    </location>
</feature>
<evidence type="ECO:0000256" key="2">
    <source>
        <dbReference type="ARBA" id="ARBA00022670"/>
    </source>
</evidence>
<comment type="similarity">
    <text evidence="1">Belongs to the peptidase C48 family.</text>
</comment>
<dbReference type="OMA" id="SSKHEAW"/>
<dbReference type="InterPro" id="IPR038765">
    <property type="entry name" value="Papain-like_cys_pep_sf"/>
</dbReference>
<dbReference type="EMBL" id="KL988124">
    <property type="protein sequence ID" value="KFK22548.1"/>
    <property type="molecule type" value="Genomic_DNA"/>
</dbReference>
<feature type="domain" description="Ubiquitin-like protease family profile" evidence="5">
    <location>
        <begin position="497"/>
        <end position="672"/>
    </location>
</feature>
<evidence type="ECO:0000313" key="7">
    <source>
        <dbReference type="Proteomes" id="UP000029120"/>
    </source>
</evidence>
<feature type="region of interest" description="Disordered" evidence="4">
    <location>
        <begin position="388"/>
        <end position="408"/>
    </location>
</feature>
<gene>
    <name evidence="6" type="ORF">AALP_AAs68488U000900</name>
</gene>
<sequence>MDEILELPERMFAAGEEPVGIRVTAYGPSCGIRTIMNALEEDERNIIRQSSFGKFVSIADKPAYSGRFGRFLISRQLKVAKKHEIWVLFAGHPIRISLREFAIVTEAVPALLEVTQLNSTSSSESDGDGEKEGPRGKKISLSPSHARELHEEEKTTVDCIISDDGEVEVNEKELVWSDDEEDVKVSNIMKLIGDEHQFSGRMFTGGATKSDVVRMIRDAKEKNVKMKQKKTFGQVEGCGESSNWEGITLSGTDIRQIADMVCEKVIDEMNKKEKDMLGYMRKELLSIETSVVAECCEHFSKSQGNVIDGFVGEVGKKMEKFKSDVIDGVGRVINKQLSSQGKKCGELREGTDFWQTTVAFTTGLNHQTSSQKDNAGVEDAGNGCNLSEVGDNTVGVDENNKARNPNPSFSLGLSQENTAVFAEVEGADGSGVEADLEVERAREVVFSSLGYGSDVEYWDRYQAIVEKIKEMMAVTLYGVSLSSKDFLDIAGITKSMPAKVVDLLMSHTRSVLGKQGSHRLKKSVFLDTKFVSSLVKQFPKFSKPDNKDEFQFQKLFSQQLSEENAAFGQAYRFYFPFNLDKTHWIGVCVDSLVSTVYILDCCVAMRSESSITKELKPIAELFPFLLKQLGRTLVGRGVKPFAVERLKCVPQNEKHIESAMTSVVLIQAHSIGGAEACVGVTPDVVPVEAQRISIMLFDELSVRL</sequence>